<keyword evidence="1" id="KW-0344">Guanine-nucleotide releasing factor</keyword>
<feature type="chain" id="PRO_5045447149" description="RCC1-like domain-containing protein" evidence="3">
    <location>
        <begin position="33"/>
        <end position="935"/>
    </location>
</feature>
<dbReference type="Pfam" id="PF00415">
    <property type="entry name" value="RCC1"/>
    <property type="match status" value="1"/>
</dbReference>
<dbReference type="Gene3D" id="2.130.10.30">
    <property type="entry name" value="Regulator of chromosome condensation 1/beta-lactamase-inhibitor protein II"/>
    <property type="match status" value="4"/>
</dbReference>
<feature type="signal peptide" evidence="3">
    <location>
        <begin position="1"/>
        <end position="32"/>
    </location>
</feature>
<keyword evidence="6" id="KW-1185">Reference proteome</keyword>
<dbReference type="Pfam" id="PF25390">
    <property type="entry name" value="WD40_RLD"/>
    <property type="match status" value="2"/>
</dbReference>
<gene>
    <name evidence="5" type="ORF">OS242_05780</name>
</gene>
<dbReference type="Proteomes" id="UP001208017">
    <property type="component" value="Unassembled WGS sequence"/>
</dbReference>
<dbReference type="EMBL" id="JAPMLT010000002">
    <property type="protein sequence ID" value="MCX7569464.1"/>
    <property type="molecule type" value="Genomic_DNA"/>
</dbReference>
<comment type="caution">
    <text evidence="5">The sequence shown here is derived from an EMBL/GenBank/DDBJ whole genome shotgun (WGS) entry which is preliminary data.</text>
</comment>
<evidence type="ECO:0000256" key="1">
    <source>
        <dbReference type="ARBA" id="ARBA00022658"/>
    </source>
</evidence>
<dbReference type="RefSeq" id="WP_267150706.1">
    <property type="nucleotide sequence ID" value="NZ_JAPMLT010000002.1"/>
</dbReference>
<dbReference type="InterPro" id="IPR009091">
    <property type="entry name" value="RCC1/BLIP-II"/>
</dbReference>
<dbReference type="PANTHER" id="PTHR45982">
    <property type="entry name" value="REGULATOR OF CHROMOSOME CONDENSATION"/>
    <property type="match status" value="1"/>
</dbReference>
<keyword evidence="2" id="KW-0677">Repeat</keyword>
<dbReference type="SUPFAM" id="SSF50985">
    <property type="entry name" value="RCC1/BLIP-II"/>
    <property type="match status" value="3"/>
</dbReference>
<accession>A0ABT3X3Z2</accession>
<dbReference type="InterPro" id="IPR013783">
    <property type="entry name" value="Ig-like_fold"/>
</dbReference>
<evidence type="ECO:0000259" key="4">
    <source>
        <dbReference type="Pfam" id="PF25390"/>
    </source>
</evidence>
<name>A0ABT3X3Z2_9BACL</name>
<keyword evidence="3" id="KW-0732">Signal</keyword>
<dbReference type="PROSITE" id="PS00626">
    <property type="entry name" value="RCC1_2"/>
    <property type="match status" value="3"/>
</dbReference>
<proteinExistence type="predicted"/>
<dbReference type="PROSITE" id="PS50012">
    <property type="entry name" value="RCC1_3"/>
    <property type="match status" value="11"/>
</dbReference>
<evidence type="ECO:0000313" key="5">
    <source>
        <dbReference type="EMBL" id="MCX7569464.1"/>
    </source>
</evidence>
<organism evidence="5 6">
    <name type="scientific">Tumebacillus lacus</name>
    <dbReference type="NCBI Taxonomy" id="2995335"/>
    <lineage>
        <taxon>Bacteria</taxon>
        <taxon>Bacillati</taxon>
        <taxon>Bacillota</taxon>
        <taxon>Bacilli</taxon>
        <taxon>Bacillales</taxon>
        <taxon>Alicyclobacillaceae</taxon>
        <taxon>Tumebacillus</taxon>
    </lineage>
</organism>
<dbReference type="PRINTS" id="PR00633">
    <property type="entry name" value="RCCNDNSATION"/>
</dbReference>
<dbReference type="InterPro" id="IPR051553">
    <property type="entry name" value="Ran_GTPase-activating"/>
</dbReference>
<dbReference type="InterPro" id="IPR000408">
    <property type="entry name" value="Reg_chr_condens"/>
</dbReference>
<evidence type="ECO:0000256" key="3">
    <source>
        <dbReference type="SAM" id="SignalP"/>
    </source>
</evidence>
<dbReference type="Gene3D" id="2.60.40.10">
    <property type="entry name" value="Immunoglobulins"/>
    <property type="match status" value="1"/>
</dbReference>
<dbReference type="SUPFAM" id="SSF49265">
    <property type="entry name" value="Fibronectin type III"/>
    <property type="match status" value="1"/>
</dbReference>
<dbReference type="InterPro" id="IPR058923">
    <property type="entry name" value="RCC1-like_dom"/>
</dbReference>
<evidence type="ECO:0000256" key="2">
    <source>
        <dbReference type="ARBA" id="ARBA00022737"/>
    </source>
</evidence>
<dbReference type="InterPro" id="IPR036116">
    <property type="entry name" value="FN3_sf"/>
</dbReference>
<reference evidence="5 6" key="1">
    <citation type="submission" date="2022-11" db="EMBL/GenBank/DDBJ databases">
        <title>Study of microbial diversity in lake waters.</title>
        <authorList>
            <person name="Zhang J."/>
        </authorList>
    </citation>
    <scope>NUCLEOTIDE SEQUENCE [LARGE SCALE GENOMIC DNA]</scope>
    <source>
        <strain evidence="5 6">DT12</strain>
    </source>
</reference>
<dbReference type="PANTHER" id="PTHR45982:SF1">
    <property type="entry name" value="REGULATOR OF CHROMOSOME CONDENSATION"/>
    <property type="match status" value="1"/>
</dbReference>
<feature type="domain" description="RCC1-like" evidence="4">
    <location>
        <begin position="131"/>
        <end position="375"/>
    </location>
</feature>
<protein>
    <recommendedName>
        <fullName evidence="4">RCC1-like domain-containing protein</fullName>
    </recommendedName>
</protein>
<evidence type="ECO:0000313" key="6">
    <source>
        <dbReference type="Proteomes" id="UP001208017"/>
    </source>
</evidence>
<sequence length="935" mass="99145">MKRLLKRISSLLLVPLLVAGGITAPTAPSAQAATTQDWGLVTDIDAGEQFSLVKMKDGTMSSFGYNHYGQLGNGNSSDYDTLPAPVVNLSEPVKISAGNSHSLAVMPDGTVWGFGSNHDKQLVNAAGFQKTPVQLPGLQDIADVSAGGKHSLALDKLGRVFAWGNNENGQLGDGTTVSKATPTQVTGLPPIISIVASLWSSFALDADGNLYAWGYNSYSLGDGTLTKRLSPVPINLPPVAQISNATSHTLALLKDGRVFGWGNNTYKQLLPVADISIKTPTEIPLQNVKAVEAGWNSSAVLFQDGTVSTWGDNQFGQAGQGGSTTEPITVPTQVPGLDSVIKLSAGQNFMMALKSDGTTRGWGKNEYAQTGATRYAPKGVPSQAYFMKVSGAAVSSSEVDLFYQGSDPEVVARYTVKSGVNPLYNGLNSPYRVAGLASGQTYTYEVYMYAAGSAYEIGRRTITVTTLIPKKLTAGEYHTVYLKGDRSISTFGFNGYGQLGDKLTSDRYWPYNFIGLSSTGAVDIAAGYGFTLAKKPDGTLWAWGQNHLGQLGNGTTTDSLTPVQINLTNINKIASKYHHVLTVQNNGTVYGWGRNNFGELGLGNFTNQSTPQLIPNLTNVSDVKMGFGHSLILKTDGTVWAMGRNDQGQLGNGTTKGSTVAVQVPGLTGVKAIAAGSLHNLALKTDGTVWAWGYNKNGQLGNGLAGTNELTPKKITTLTGVKEIAAGYGHSLALKTDGTVWGFGYNYNGQLGDGTRFNSAVPVQVQGITNASKLISGGINGYVELSDGSYRVWGGNSYGAYGDGTNNYSTTPVKMFSNAGLAIYAITDLPNSMYLAWKTVPAAGMTSPTASYKVYRDNTLIYQGTNLNMTDTGLTAFTPYTYKVEALDAAGSVIETKTVVSATAQQLSMTDGMDGMENDYFTEEFYPLNVTGLEY</sequence>
<feature type="domain" description="RCC1-like" evidence="4">
    <location>
        <begin position="516"/>
        <end position="815"/>
    </location>
</feature>